<name>A0A5N6TV47_ASPAV</name>
<dbReference type="GO" id="GO:0015149">
    <property type="term" value="F:hexose transmembrane transporter activity"/>
    <property type="evidence" value="ECO:0007669"/>
    <property type="project" value="TreeGrafter"/>
</dbReference>
<evidence type="ECO:0000256" key="5">
    <source>
        <dbReference type="ARBA" id="ARBA00022989"/>
    </source>
</evidence>
<feature type="transmembrane region" description="Helical" evidence="9">
    <location>
        <begin position="99"/>
        <end position="115"/>
    </location>
</feature>
<dbReference type="PANTHER" id="PTHR23503:SF8">
    <property type="entry name" value="FACILITATED GLUCOSE TRANSPORTER PROTEIN 1"/>
    <property type="match status" value="1"/>
</dbReference>
<keyword evidence="4 9" id="KW-0812">Transmembrane</keyword>
<dbReference type="PANTHER" id="PTHR23503">
    <property type="entry name" value="SOLUTE CARRIER FAMILY 2"/>
    <property type="match status" value="1"/>
</dbReference>
<dbReference type="PRINTS" id="PR00171">
    <property type="entry name" value="SUGRTRNSPORT"/>
</dbReference>
<organism evidence="11 12">
    <name type="scientific">Aspergillus avenaceus</name>
    <dbReference type="NCBI Taxonomy" id="36643"/>
    <lineage>
        <taxon>Eukaryota</taxon>
        <taxon>Fungi</taxon>
        <taxon>Dikarya</taxon>
        <taxon>Ascomycota</taxon>
        <taxon>Pezizomycotina</taxon>
        <taxon>Eurotiomycetes</taxon>
        <taxon>Eurotiomycetidae</taxon>
        <taxon>Eurotiales</taxon>
        <taxon>Aspergillaceae</taxon>
        <taxon>Aspergillus</taxon>
        <taxon>Aspergillus subgen. Circumdati</taxon>
    </lineage>
</organism>
<dbReference type="Gene3D" id="1.20.1250.20">
    <property type="entry name" value="MFS general substrate transporter like domains"/>
    <property type="match status" value="1"/>
</dbReference>
<dbReference type="SUPFAM" id="SSF103473">
    <property type="entry name" value="MFS general substrate transporter"/>
    <property type="match status" value="1"/>
</dbReference>
<feature type="transmembrane region" description="Helical" evidence="9">
    <location>
        <begin position="290"/>
        <end position="314"/>
    </location>
</feature>
<dbReference type="InterPro" id="IPR036259">
    <property type="entry name" value="MFS_trans_sf"/>
</dbReference>
<evidence type="ECO:0000259" key="10">
    <source>
        <dbReference type="PROSITE" id="PS50850"/>
    </source>
</evidence>
<evidence type="ECO:0000256" key="4">
    <source>
        <dbReference type="ARBA" id="ARBA00022692"/>
    </source>
</evidence>
<keyword evidence="5 9" id="KW-1133">Transmembrane helix</keyword>
<feature type="transmembrane region" description="Helical" evidence="9">
    <location>
        <begin position="417"/>
        <end position="437"/>
    </location>
</feature>
<evidence type="ECO:0000313" key="11">
    <source>
        <dbReference type="EMBL" id="KAE8150246.1"/>
    </source>
</evidence>
<feature type="transmembrane region" description="Helical" evidence="9">
    <location>
        <begin position="71"/>
        <end position="92"/>
    </location>
</feature>
<dbReference type="PROSITE" id="PS00217">
    <property type="entry name" value="SUGAR_TRANSPORT_2"/>
    <property type="match status" value="1"/>
</dbReference>
<dbReference type="Proteomes" id="UP000325780">
    <property type="component" value="Unassembled WGS sequence"/>
</dbReference>
<evidence type="ECO:0000256" key="2">
    <source>
        <dbReference type="ARBA" id="ARBA00010992"/>
    </source>
</evidence>
<evidence type="ECO:0000256" key="3">
    <source>
        <dbReference type="ARBA" id="ARBA00022448"/>
    </source>
</evidence>
<sequence>MPLGSSTGSRVTPYLIYLVFITTLGPLQFGYHLSELNAPQAVVTCERKSIHPVKTASASLPQCIPMSPSQFGLVSSIYTLGGFLGAVLAGPVSTKHGRLFALRATTIFFILGPIAETLSSSMPVLSIGRLLSGVGAGAAIVVGPIYISEIAPPSAKGFFGAFTQIMTNVGILLTQSLGYFLSKGSMWRIILAVAGFIGCLELLGLFLVPESPVWLAEHQKGNAARQALQRIRGKNADIEAEIKSWRAPVGDEQDSGEEQSLLSPPSGNIPPKQPPVTITRAIADPLYRPAIIAVVGVMVSQQFTGINSIIMYSVSLLQTILPTTAALLTVIISAINLIITLACSPLPDKIGRRSCLLLSISGMGINSMLLALGIYLNQKVLSAIAVLLFVSCFAVGLGPVPFILASELVGPEAVGAAQSWALAANWVATFIVAQFFPMLNDVLGGRGKIYWVFAAMACLLGGFIYWWVPETKDKTSAEEVWGRSDQHRRD</sequence>
<feature type="transmembrane region" description="Helical" evidence="9">
    <location>
        <begin position="127"/>
        <end position="147"/>
    </location>
</feature>
<feature type="transmembrane region" description="Helical" evidence="9">
    <location>
        <begin position="320"/>
        <end position="343"/>
    </location>
</feature>
<protein>
    <submittedName>
        <fullName evidence="11">General substrate transporter</fullName>
    </submittedName>
</protein>
<dbReference type="PROSITE" id="PS50850">
    <property type="entry name" value="MFS"/>
    <property type="match status" value="1"/>
</dbReference>
<dbReference type="InterPro" id="IPR020846">
    <property type="entry name" value="MFS_dom"/>
</dbReference>
<dbReference type="Pfam" id="PF00083">
    <property type="entry name" value="Sugar_tr"/>
    <property type="match status" value="1"/>
</dbReference>
<keyword evidence="6 9" id="KW-0472">Membrane</keyword>
<feature type="region of interest" description="Disordered" evidence="8">
    <location>
        <begin position="248"/>
        <end position="274"/>
    </location>
</feature>
<dbReference type="AlphaFoldDB" id="A0A5N6TV47"/>
<keyword evidence="3 7" id="KW-0813">Transport</keyword>
<dbReference type="InterPro" id="IPR003663">
    <property type="entry name" value="Sugar/inositol_transpt"/>
</dbReference>
<comment type="similarity">
    <text evidence="2 7">Belongs to the major facilitator superfamily. Sugar transporter (TC 2.A.1.1) family.</text>
</comment>
<feature type="transmembrane region" description="Helical" evidence="9">
    <location>
        <begin position="187"/>
        <end position="208"/>
    </location>
</feature>
<feature type="transmembrane region" description="Helical" evidence="9">
    <location>
        <begin position="382"/>
        <end position="405"/>
    </location>
</feature>
<feature type="domain" description="Major facilitator superfamily (MFS) profile" evidence="10">
    <location>
        <begin position="18"/>
        <end position="472"/>
    </location>
</feature>
<gene>
    <name evidence="11" type="ORF">BDV25DRAFT_154747</name>
</gene>
<proteinExistence type="inferred from homology"/>
<feature type="transmembrane region" description="Helical" evidence="9">
    <location>
        <begin position="12"/>
        <end position="31"/>
    </location>
</feature>
<feature type="transmembrane region" description="Helical" evidence="9">
    <location>
        <begin position="159"/>
        <end position="181"/>
    </location>
</feature>
<evidence type="ECO:0000256" key="9">
    <source>
        <dbReference type="SAM" id="Phobius"/>
    </source>
</evidence>
<dbReference type="GO" id="GO:0016020">
    <property type="term" value="C:membrane"/>
    <property type="evidence" value="ECO:0007669"/>
    <property type="project" value="UniProtKB-SubCell"/>
</dbReference>
<evidence type="ECO:0000256" key="1">
    <source>
        <dbReference type="ARBA" id="ARBA00004141"/>
    </source>
</evidence>
<feature type="transmembrane region" description="Helical" evidence="9">
    <location>
        <begin position="449"/>
        <end position="468"/>
    </location>
</feature>
<keyword evidence="12" id="KW-1185">Reference proteome</keyword>
<evidence type="ECO:0000313" key="12">
    <source>
        <dbReference type="Proteomes" id="UP000325780"/>
    </source>
</evidence>
<dbReference type="NCBIfam" id="TIGR00879">
    <property type="entry name" value="SP"/>
    <property type="match status" value="1"/>
</dbReference>
<evidence type="ECO:0000256" key="7">
    <source>
        <dbReference type="RuleBase" id="RU003346"/>
    </source>
</evidence>
<dbReference type="OrthoDB" id="4540492at2759"/>
<reference evidence="11 12" key="1">
    <citation type="submission" date="2019-04" db="EMBL/GenBank/DDBJ databases">
        <title>Friends and foes A comparative genomics study of 23 Aspergillus species from section Flavi.</title>
        <authorList>
            <consortium name="DOE Joint Genome Institute"/>
            <person name="Kjaerbolling I."/>
            <person name="Vesth T."/>
            <person name="Frisvad J.C."/>
            <person name="Nybo J.L."/>
            <person name="Theobald S."/>
            <person name="Kildgaard S."/>
            <person name="Isbrandt T."/>
            <person name="Kuo A."/>
            <person name="Sato A."/>
            <person name="Lyhne E.K."/>
            <person name="Kogle M.E."/>
            <person name="Wiebenga A."/>
            <person name="Kun R.S."/>
            <person name="Lubbers R.J."/>
            <person name="Makela M.R."/>
            <person name="Barry K."/>
            <person name="Chovatia M."/>
            <person name="Clum A."/>
            <person name="Daum C."/>
            <person name="Haridas S."/>
            <person name="He G."/>
            <person name="LaButti K."/>
            <person name="Lipzen A."/>
            <person name="Mondo S."/>
            <person name="Riley R."/>
            <person name="Salamov A."/>
            <person name="Simmons B.A."/>
            <person name="Magnuson J.K."/>
            <person name="Henrissat B."/>
            <person name="Mortensen U.H."/>
            <person name="Larsen T.O."/>
            <person name="Devries R.P."/>
            <person name="Grigoriev I.V."/>
            <person name="Machida M."/>
            <person name="Baker S.E."/>
            <person name="Andersen M.R."/>
        </authorList>
    </citation>
    <scope>NUCLEOTIDE SEQUENCE [LARGE SCALE GENOMIC DNA]</scope>
    <source>
        <strain evidence="11 12">IBT 18842</strain>
    </source>
</reference>
<evidence type="ECO:0000256" key="6">
    <source>
        <dbReference type="ARBA" id="ARBA00023136"/>
    </source>
</evidence>
<feature type="transmembrane region" description="Helical" evidence="9">
    <location>
        <begin position="355"/>
        <end position="376"/>
    </location>
</feature>
<dbReference type="InterPro" id="IPR005828">
    <property type="entry name" value="MFS_sugar_transport-like"/>
</dbReference>
<accession>A0A5N6TV47</accession>
<comment type="subcellular location">
    <subcellularLocation>
        <location evidence="1">Membrane</location>
        <topology evidence="1">Multi-pass membrane protein</topology>
    </subcellularLocation>
</comment>
<dbReference type="InterPro" id="IPR045263">
    <property type="entry name" value="GLUT"/>
</dbReference>
<dbReference type="EMBL" id="ML742099">
    <property type="protein sequence ID" value="KAE8150246.1"/>
    <property type="molecule type" value="Genomic_DNA"/>
</dbReference>
<evidence type="ECO:0000256" key="8">
    <source>
        <dbReference type="SAM" id="MobiDB-lite"/>
    </source>
</evidence>
<dbReference type="InterPro" id="IPR005829">
    <property type="entry name" value="Sugar_transporter_CS"/>
</dbReference>